<feature type="transmembrane region" description="Helical" evidence="1">
    <location>
        <begin position="20"/>
        <end position="40"/>
    </location>
</feature>
<evidence type="ECO:0000256" key="1">
    <source>
        <dbReference type="SAM" id="Phobius"/>
    </source>
</evidence>
<dbReference type="KEGG" id="fma:FMG_1600"/>
<protein>
    <recommendedName>
        <fullName evidence="4">Prepilin-type N-terminal cleavage/methylation domain-containing protein</fullName>
    </recommendedName>
</protein>
<accession>B0S3S8</accession>
<reference evidence="2 3" key="1">
    <citation type="journal article" date="2008" name="DNA Res.">
        <title>Complete genome sequence of Finegoldia magna, an anaerobic opportunistic pathogen.</title>
        <authorList>
            <person name="Goto T."/>
            <person name="Yamashita A."/>
            <person name="Hirakawa H."/>
            <person name="Matsutani M."/>
            <person name="Todo K."/>
            <person name="Ohshima K."/>
            <person name="Toh H."/>
            <person name="Miyamoto K."/>
            <person name="Kuhara S."/>
            <person name="Hattori M."/>
            <person name="Shimizu T."/>
            <person name="Akimoto S."/>
        </authorList>
    </citation>
    <scope>NUCLEOTIDE SEQUENCE [LARGE SCALE GENOMIC DNA]</scope>
    <source>
        <strain evidence="3">ATCC 29328 / DSM 20472 / WAL 2508</strain>
    </source>
</reference>
<keyword evidence="1" id="KW-0812">Transmembrane</keyword>
<proteinExistence type="predicted"/>
<dbReference type="Pfam" id="PF07963">
    <property type="entry name" value="N_methyl"/>
    <property type="match status" value="1"/>
</dbReference>
<dbReference type="eggNOG" id="COG4795">
    <property type="taxonomic scope" value="Bacteria"/>
</dbReference>
<evidence type="ECO:0008006" key="4">
    <source>
        <dbReference type="Google" id="ProtNLM"/>
    </source>
</evidence>
<evidence type="ECO:0000313" key="3">
    <source>
        <dbReference type="Proteomes" id="UP000001319"/>
    </source>
</evidence>
<dbReference type="InterPro" id="IPR012902">
    <property type="entry name" value="N_methyl_site"/>
</dbReference>
<keyword evidence="1" id="KW-1133">Transmembrane helix</keyword>
<dbReference type="STRING" id="334413.FMG_1600"/>
<keyword evidence="3" id="KW-1185">Reference proteome</keyword>
<name>B0S3S8_FINM2</name>
<evidence type="ECO:0000313" key="2">
    <source>
        <dbReference type="EMBL" id="BAG09018.1"/>
    </source>
</evidence>
<dbReference type="PROSITE" id="PS00409">
    <property type="entry name" value="PROKAR_NTER_METHYL"/>
    <property type="match status" value="1"/>
</dbReference>
<keyword evidence="1" id="KW-0472">Membrane</keyword>
<dbReference type="HOGENOM" id="CLU_1560676_0_0_9"/>
<dbReference type="Proteomes" id="UP000001319">
    <property type="component" value="Chromosome"/>
</dbReference>
<sequence length="177" mass="21050">MEILRKMYHFTKKSSGFTLLEVMVSLFIFSVVLGVIFLSFNTNFKIMNSSANMKNDVDDVDHCAYYIKKEIERSSRVITERPNWTHFNQSMGFVLVKYVDKEQNYVYFTKENDKIIRFAFSDYLSFDELKEHGPNGRIYRNKLKENAEDFSFAHDDNYIYLKENGKKFVVYIGDKEK</sequence>
<dbReference type="NCBIfam" id="TIGR02532">
    <property type="entry name" value="IV_pilin_GFxxxE"/>
    <property type="match status" value="1"/>
</dbReference>
<dbReference type="AlphaFoldDB" id="B0S3S8"/>
<dbReference type="EMBL" id="AP008971">
    <property type="protein sequence ID" value="BAG09018.1"/>
    <property type="molecule type" value="Genomic_DNA"/>
</dbReference>
<gene>
    <name evidence="2" type="ordered locus">FMG_1600</name>
</gene>
<organism evidence="2 3">
    <name type="scientific">Finegoldia magna (strain ATCC 29328 / DSM 20472 / WAL 2508)</name>
    <name type="common">Peptostreptococcus magnus</name>
    <dbReference type="NCBI Taxonomy" id="334413"/>
    <lineage>
        <taxon>Bacteria</taxon>
        <taxon>Bacillati</taxon>
        <taxon>Bacillota</taxon>
        <taxon>Tissierellia</taxon>
        <taxon>Tissierellales</taxon>
        <taxon>Peptoniphilaceae</taxon>
        <taxon>Finegoldia</taxon>
    </lineage>
</organism>